<feature type="transmembrane region" description="Helical" evidence="2">
    <location>
        <begin position="204"/>
        <end position="222"/>
    </location>
</feature>
<reference evidence="3" key="1">
    <citation type="submission" date="2020-02" db="EMBL/GenBank/DDBJ databases">
        <authorList>
            <person name="Meier V. D."/>
        </authorList>
    </citation>
    <scope>NUCLEOTIDE SEQUENCE</scope>
    <source>
        <strain evidence="3">AVDCRST_MAG77</strain>
    </source>
</reference>
<feature type="transmembrane region" description="Helical" evidence="2">
    <location>
        <begin position="33"/>
        <end position="53"/>
    </location>
</feature>
<proteinExistence type="predicted"/>
<accession>A0A6J4I2U2</accession>
<evidence type="ECO:0000313" key="3">
    <source>
        <dbReference type="EMBL" id="CAA9238765.1"/>
    </source>
</evidence>
<evidence type="ECO:0000256" key="1">
    <source>
        <dbReference type="SAM" id="MobiDB-lite"/>
    </source>
</evidence>
<feature type="transmembrane region" description="Helical" evidence="2">
    <location>
        <begin position="179"/>
        <end position="198"/>
    </location>
</feature>
<dbReference type="EMBL" id="CADCTC010000090">
    <property type="protein sequence ID" value="CAA9238765.1"/>
    <property type="molecule type" value="Genomic_DNA"/>
</dbReference>
<protein>
    <submittedName>
        <fullName evidence="3">Uncharacterized protein</fullName>
    </submittedName>
</protein>
<evidence type="ECO:0000256" key="2">
    <source>
        <dbReference type="SAM" id="Phobius"/>
    </source>
</evidence>
<keyword evidence="2" id="KW-0472">Membrane</keyword>
<dbReference type="AlphaFoldDB" id="A0A6J4I2U2"/>
<keyword evidence="2" id="KW-1133">Transmembrane helix</keyword>
<sequence>MQSHQAAARAVRDETSRELRRYRADVLAAHMPAGSAALCGAMAGFLVFFVPLVVVGGSMLFLSFFLAIGILPFRWLVETFFRRGRVPASGPGRAPATGSGAAGAPGAGAPAARPTDVPPLPAEGTMETTSSTPWGAVGLVVFWPLLLFATGALLGVIYHQRRSRRLDDLRRSPLDFAPFPEALVFYVITAGAGLLVGLDYFVALIANAAFAWIGYLIWRWLFDVFAQRLAPASAREASLALLEKEVSYRHRLREEG</sequence>
<feature type="compositionally biased region" description="Low complexity" evidence="1">
    <location>
        <begin position="89"/>
        <end position="99"/>
    </location>
</feature>
<feature type="transmembrane region" description="Helical" evidence="2">
    <location>
        <begin position="60"/>
        <end position="77"/>
    </location>
</feature>
<gene>
    <name evidence="3" type="ORF">AVDCRST_MAG77-1411</name>
</gene>
<keyword evidence="2" id="KW-0812">Transmembrane</keyword>
<name>A0A6J4I2U2_9CHLR</name>
<feature type="region of interest" description="Disordered" evidence="1">
    <location>
        <begin position="89"/>
        <end position="130"/>
    </location>
</feature>
<organism evidence="3">
    <name type="scientific">uncultured Chloroflexota bacterium</name>
    <dbReference type="NCBI Taxonomy" id="166587"/>
    <lineage>
        <taxon>Bacteria</taxon>
        <taxon>Bacillati</taxon>
        <taxon>Chloroflexota</taxon>
        <taxon>environmental samples</taxon>
    </lineage>
</organism>
<feature type="transmembrane region" description="Helical" evidence="2">
    <location>
        <begin position="134"/>
        <end position="158"/>
    </location>
</feature>